<dbReference type="Proteomes" id="UP000059113">
    <property type="component" value="Chromosome"/>
</dbReference>
<keyword evidence="2" id="KW-0732">Signal</keyword>
<evidence type="ECO:0000256" key="1">
    <source>
        <dbReference type="SAM" id="Coils"/>
    </source>
</evidence>
<gene>
    <name evidence="3" type="ORF">CP97_05570</name>
</gene>
<proteinExistence type="predicted"/>
<feature type="coiled-coil region" evidence="1">
    <location>
        <begin position="42"/>
        <end position="76"/>
    </location>
</feature>
<keyword evidence="4" id="KW-1185">Reference proteome</keyword>
<accession>A0A0H4VAG9</accession>
<feature type="signal peptide" evidence="2">
    <location>
        <begin position="1"/>
        <end position="25"/>
    </location>
</feature>
<evidence type="ECO:0008006" key="5">
    <source>
        <dbReference type="Google" id="ProtNLM"/>
    </source>
</evidence>
<reference evidence="3 4" key="1">
    <citation type="journal article" date="2015" name="Int. J. Syst. Evol. Microbiol.">
        <title>Erythrobacter atlanticus sp. nov., a bacterium from ocean sediment able to degrade polycyclic aromatic hydrocarbons.</title>
        <authorList>
            <person name="Zhuang L."/>
            <person name="Liu Y."/>
            <person name="Wang L."/>
            <person name="Wang W."/>
            <person name="Shao Z."/>
        </authorList>
    </citation>
    <scope>NUCLEOTIDE SEQUENCE [LARGE SCALE GENOMIC DNA]</scope>
    <source>
        <strain evidence="4">s21-N3</strain>
    </source>
</reference>
<organism evidence="3 4">
    <name type="scientific">Aurantiacibacter atlanticus</name>
    <dbReference type="NCBI Taxonomy" id="1648404"/>
    <lineage>
        <taxon>Bacteria</taxon>
        <taxon>Pseudomonadati</taxon>
        <taxon>Pseudomonadota</taxon>
        <taxon>Alphaproteobacteria</taxon>
        <taxon>Sphingomonadales</taxon>
        <taxon>Erythrobacteraceae</taxon>
        <taxon>Aurantiacibacter</taxon>
    </lineage>
</organism>
<dbReference type="RefSeq" id="WP_048885122.1">
    <property type="nucleotide sequence ID" value="NZ_CP011310.1"/>
</dbReference>
<sequence length="146" mass="16315">MKSPKLYIALAVLLAALAGFLGAIAAERWFAPTQPGSLHEFVHEQLDLDAQQEDRLDRLEERYAIENSQRELAVRRANANLAAAMDKEHEYGPEVSAAIDEVHASMGELQKATVRHVFAMRSILDEDQQREFDQQVARSLTGSPSE</sequence>
<evidence type="ECO:0000313" key="3">
    <source>
        <dbReference type="EMBL" id="AKQ41612.1"/>
    </source>
</evidence>
<dbReference type="AlphaFoldDB" id="A0A0H4VAG9"/>
<dbReference type="Pfam" id="PF13801">
    <property type="entry name" value="Metal_resist"/>
    <property type="match status" value="1"/>
</dbReference>
<dbReference type="KEGG" id="ery:CP97_05570"/>
<dbReference type="PATRIC" id="fig|1648404.4.peg.1163"/>
<dbReference type="Gene3D" id="1.20.120.1490">
    <property type="match status" value="1"/>
</dbReference>
<dbReference type="EMBL" id="CP011310">
    <property type="protein sequence ID" value="AKQ41612.1"/>
    <property type="molecule type" value="Genomic_DNA"/>
</dbReference>
<evidence type="ECO:0000313" key="4">
    <source>
        <dbReference type="Proteomes" id="UP000059113"/>
    </source>
</evidence>
<reference evidence="4" key="2">
    <citation type="submission" date="2015-04" db="EMBL/GenBank/DDBJ databases">
        <title>The complete genome sequence of Erythrobacter sp. s21-N3.</title>
        <authorList>
            <person name="Zhuang L."/>
            <person name="Liu Y."/>
            <person name="Shao Z."/>
        </authorList>
    </citation>
    <scope>NUCLEOTIDE SEQUENCE [LARGE SCALE GENOMIC DNA]</scope>
    <source>
        <strain evidence="4">s21-N3</strain>
    </source>
</reference>
<evidence type="ECO:0000256" key="2">
    <source>
        <dbReference type="SAM" id="SignalP"/>
    </source>
</evidence>
<dbReference type="InterPro" id="IPR025961">
    <property type="entry name" value="Metal_resist"/>
</dbReference>
<protein>
    <recommendedName>
        <fullName evidence="5">Heavy metal resistance protein</fullName>
    </recommendedName>
</protein>
<feature type="chain" id="PRO_5005211535" description="Heavy metal resistance protein" evidence="2">
    <location>
        <begin position="26"/>
        <end position="146"/>
    </location>
</feature>
<dbReference type="OrthoDB" id="7450844at2"/>
<name>A0A0H4VAG9_9SPHN</name>
<dbReference type="STRING" id="1648404.CP97_05570"/>
<keyword evidence="1" id="KW-0175">Coiled coil</keyword>